<dbReference type="EMBL" id="JAVDVI010000018">
    <property type="protein sequence ID" value="MDR6969284.1"/>
    <property type="molecule type" value="Genomic_DNA"/>
</dbReference>
<reference evidence="1 2" key="1">
    <citation type="submission" date="2023-07" db="EMBL/GenBank/DDBJ databases">
        <title>Sorghum-associated microbial communities from plants grown in Nebraska, USA.</title>
        <authorList>
            <person name="Schachtman D."/>
        </authorList>
    </citation>
    <scope>NUCLEOTIDE SEQUENCE [LARGE SCALE GENOMIC DNA]</scope>
    <source>
        <strain evidence="1 2">3773</strain>
    </source>
</reference>
<keyword evidence="2" id="KW-1185">Reference proteome</keyword>
<dbReference type="RefSeq" id="WP_310028168.1">
    <property type="nucleotide sequence ID" value="NZ_JAVDVI010000018.1"/>
</dbReference>
<name>A0ABU1TTS2_9FLAO</name>
<gene>
    <name evidence="1" type="ORF">J2X31_003314</name>
</gene>
<protein>
    <submittedName>
        <fullName evidence="1">Uncharacterized protein</fullName>
    </submittedName>
</protein>
<proteinExistence type="predicted"/>
<dbReference type="Proteomes" id="UP001255185">
    <property type="component" value="Unassembled WGS sequence"/>
</dbReference>
<sequence length="119" mass="13313">METKDNTTIATYTSPRQAELAIIKLHENGFDIKKIALLEKEFQMTSCETFCGKDNESSKEKILQRILKPMPGKITLLSENLPSDVQTIAKILGIEIKKINLQTIPDKIVLSGGERSPLQ</sequence>
<accession>A0ABU1TTS2</accession>
<evidence type="ECO:0000313" key="2">
    <source>
        <dbReference type="Proteomes" id="UP001255185"/>
    </source>
</evidence>
<comment type="caution">
    <text evidence="1">The sequence shown here is derived from an EMBL/GenBank/DDBJ whole genome shotgun (WGS) entry which is preliminary data.</text>
</comment>
<evidence type="ECO:0000313" key="1">
    <source>
        <dbReference type="EMBL" id="MDR6969284.1"/>
    </source>
</evidence>
<organism evidence="1 2">
    <name type="scientific">Flavobacterium arsenatis</name>
    <dbReference type="NCBI Taxonomy" id="1484332"/>
    <lineage>
        <taxon>Bacteria</taxon>
        <taxon>Pseudomonadati</taxon>
        <taxon>Bacteroidota</taxon>
        <taxon>Flavobacteriia</taxon>
        <taxon>Flavobacteriales</taxon>
        <taxon>Flavobacteriaceae</taxon>
        <taxon>Flavobacterium</taxon>
    </lineage>
</organism>